<proteinExistence type="predicted"/>
<dbReference type="EnsemblPlants" id="OB0045G10030.1">
    <property type="protein sequence ID" value="OB0045G10030.1"/>
    <property type="gene ID" value="OB0045G10030"/>
</dbReference>
<keyword evidence="3" id="KW-1185">Reference proteome</keyword>
<dbReference type="HOGENOM" id="CLU_2007468_0_0_1"/>
<dbReference type="AlphaFoldDB" id="J3KUA9"/>
<dbReference type="Gramene" id="OB0045G10030.1">
    <property type="protein sequence ID" value="OB0045G10030.1"/>
    <property type="gene ID" value="OB0045G10030"/>
</dbReference>
<dbReference type="Proteomes" id="UP000006038">
    <property type="component" value="Unassembled WGS sequence"/>
</dbReference>
<organism evidence="2">
    <name type="scientific">Oryza brachyantha</name>
    <name type="common">malo sina</name>
    <dbReference type="NCBI Taxonomy" id="4533"/>
    <lineage>
        <taxon>Eukaryota</taxon>
        <taxon>Viridiplantae</taxon>
        <taxon>Streptophyta</taxon>
        <taxon>Embryophyta</taxon>
        <taxon>Tracheophyta</taxon>
        <taxon>Spermatophyta</taxon>
        <taxon>Magnoliopsida</taxon>
        <taxon>Liliopsida</taxon>
        <taxon>Poales</taxon>
        <taxon>Poaceae</taxon>
        <taxon>BOP clade</taxon>
        <taxon>Oryzoideae</taxon>
        <taxon>Oryzeae</taxon>
        <taxon>Oryzinae</taxon>
        <taxon>Oryza</taxon>
    </lineage>
</organism>
<name>J3KUA9_ORYBR</name>
<evidence type="ECO:0000313" key="2">
    <source>
        <dbReference type="EnsemblPlants" id="OB0045G10030.1"/>
    </source>
</evidence>
<evidence type="ECO:0000313" key="3">
    <source>
        <dbReference type="Proteomes" id="UP000006038"/>
    </source>
</evidence>
<feature type="region of interest" description="Disordered" evidence="1">
    <location>
        <begin position="1"/>
        <end position="29"/>
    </location>
</feature>
<sequence length="124" mass="14096">MGPSTCAPTHETGVTTFGKQPHPPPLNPQDLLALQNQILQGIAWNLTVLTQQSQHDPDRRSKLNEFLRTQVIEFSHTSKSVEADDWLKDVARKLELVQCTPWEKTLYAVHQLKRTCNQHMGEIS</sequence>
<protein>
    <submittedName>
        <fullName evidence="2">Uncharacterized protein</fullName>
    </submittedName>
</protein>
<reference evidence="2" key="1">
    <citation type="submission" date="2015-06" db="UniProtKB">
        <authorList>
            <consortium name="EnsemblPlants"/>
        </authorList>
    </citation>
    <scope>IDENTIFICATION</scope>
</reference>
<evidence type="ECO:0000256" key="1">
    <source>
        <dbReference type="SAM" id="MobiDB-lite"/>
    </source>
</evidence>
<accession>J3KUA9</accession>